<accession>H1UUA8</accession>
<gene>
    <name evidence="1" type="primary">hipk-RB</name>
</gene>
<protein>
    <submittedName>
        <fullName evidence="1">MIP33503p1</fullName>
    </submittedName>
</protein>
<name>H1UUA8_DROME</name>
<reference evidence="1" key="1">
    <citation type="submission" date="2012-01" db="EMBL/GenBank/DDBJ databases">
        <authorList>
            <person name="Carlson J."/>
            <person name="Booth B."/>
            <person name="Frise E."/>
            <person name="Sandler J."/>
            <person name="Wan K."/>
            <person name="Yu C."/>
            <person name="Celniker S."/>
        </authorList>
    </citation>
    <scope>NUCLEOTIDE SEQUENCE</scope>
</reference>
<dbReference type="EMBL" id="BT132992">
    <property type="protein sequence ID" value="AEX57186.1"/>
    <property type="molecule type" value="mRNA"/>
</dbReference>
<organism evidence="1">
    <name type="scientific">Drosophila melanogaster</name>
    <name type="common">Fruit fly</name>
    <dbReference type="NCBI Taxonomy" id="7227"/>
    <lineage>
        <taxon>Eukaryota</taxon>
        <taxon>Metazoa</taxon>
        <taxon>Ecdysozoa</taxon>
        <taxon>Arthropoda</taxon>
        <taxon>Hexapoda</taxon>
        <taxon>Insecta</taxon>
        <taxon>Pterygota</taxon>
        <taxon>Neoptera</taxon>
        <taxon>Endopterygota</taxon>
        <taxon>Diptera</taxon>
        <taxon>Brachycera</taxon>
        <taxon>Muscomorpha</taxon>
        <taxon>Ephydroidea</taxon>
        <taxon>Drosophilidae</taxon>
        <taxon>Drosophila</taxon>
        <taxon>Sophophora</taxon>
    </lineage>
</organism>
<sequence>MDRDLVPPCRSHCYLNEKLHRHGKREQEFNSERKDTLGALWERAPKFCWVPQVQ</sequence>
<evidence type="ECO:0000313" key="1">
    <source>
        <dbReference type="EMBL" id="AEX57186.1"/>
    </source>
</evidence>
<dbReference type="AlphaFoldDB" id="H1UUA8"/>
<proteinExistence type="evidence at transcript level"/>